<reference evidence="1 2" key="1">
    <citation type="journal article" date="2010" name="Proc. Natl. Acad. Sci. U.S.A.">
        <title>Insights into evolution of multicellular fungi from the assembled chromosomes of the mushroom Coprinopsis cinerea (Coprinus cinereus).</title>
        <authorList>
            <person name="Stajich J.E."/>
            <person name="Wilke S.K."/>
            <person name="Ahren D."/>
            <person name="Au C.H."/>
            <person name="Birren B.W."/>
            <person name="Borodovsky M."/>
            <person name="Burns C."/>
            <person name="Canback B."/>
            <person name="Casselton L.A."/>
            <person name="Cheng C.K."/>
            <person name="Deng J."/>
            <person name="Dietrich F.S."/>
            <person name="Fargo D.C."/>
            <person name="Farman M.L."/>
            <person name="Gathman A.C."/>
            <person name="Goldberg J."/>
            <person name="Guigo R."/>
            <person name="Hoegger P.J."/>
            <person name="Hooker J.B."/>
            <person name="Huggins A."/>
            <person name="James T.Y."/>
            <person name="Kamada T."/>
            <person name="Kilaru S."/>
            <person name="Kodira C."/>
            <person name="Kues U."/>
            <person name="Kupfer D."/>
            <person name="Kwan H.S."/>
            <person name="Lomsadze A."/>
            <person name="Li W."/>
            <person name="Lilly W.W."/>
            <person name="Ma L.J."/>
            <person name="Mackey A.J."/>
            <person name="Manning G."/>
            <person name="Martin F."/>
            <person name="Muraguchi H."/>
            <person name="Natvig D.O."/>
            <person name="Palmerini H."/>
            <person name="Ramesh M.A."/>
            <person name="Rehmeyer C.J."/>
            <person name="Roe B.A."/>
            <person name="Shenoy N."/>
            <person name="Stanke M."/>
            <person name="Ter-Hovhannisyan V."/>
            <person name="Tunlid A."/>
            <person name="Velagapudi R."/>
            <person name="Vision T.J."/>
            <person name="Zeng Q."/>
            <person name="Zolan M.E."/>
            <person name="Pukkila P.J."/>
        </authorList>
    </citation>
    <scope>NUCLEOTIDE SEQUENCE [LARGE SCALE GENOMIC DNA]</scope>
    <source>
        <strain evidence="2">Okayama-7 / 130 / ATCC MYA-4618 / FGSC 9003</strain>
    </source>
</reference>
<accession>D6RM49</accession>
<dbReference type="Proteomes" id="UP000001861">
    <property type="component" value="Unassembled WGS sequence"/>
</dbReference>
<dbReference type="GO" id="GO:0000772">
    <property type="term" value="F:mating pheromone activity"/>
    <property type="evidence" value="ECO:0007669"/>
    <property type="project" value="InterPro"/>
</dbReference>
<dbReference type="RefSeq" id="XP_002911510.1">
    <property type="nucleotide sequence ID" value="XM_002911464.1"/>
</dbReference>
<dbReference type="HOGENOM" id="CLU_218487_1_0_1"/>
<dbReference type="Pfam" id="PF08015">
    <property type="entry name" value="Pheromone"/>
    <property type="match status" value="1"/>
</dbReference>
<dbReference type="GO" id="GO:0016020">
    <property type="term" value="C:membrane"/>
    <property type="evidence" value="ECO:0007669"/>
    <property type="project" value="InterPro"/>
</dbReference>
<comment type="caution">
    <text evidence="1">The sequence shown here is derived from an EMBL/GenBank/DDBJ whole genome shotgun (WGS) entry which is preliminary data.</text>
</comment>
<proteinExistence type="predicted"/>
<dbReference type="InterPro" id="IPR012597">
    <property type="entry name" value="Pheromone"/>
</dbReference>
<evidence type="ECO:0000313" key="2">
    <source>
        <dbReference type="Proteomes" id="UP000001861"/>
    </source>
</evidence>
<keyword evidence="2" id="KW-1185">Reference proteome</keyword>
<dbReference type="InParanoid" id="D6RM49"/>
<dbReference type="KEGG" id="cci:CC1G_14508"/>
<organism evidence="1 2">
    <name type="scientific">Coprinopsis cinerea (strain Okayama-7 / 130 / ATCC MYA-4618 / FGSC 9003)</name>
    <name type="common">Inky cap fungus</name>
    <name type="synonym">Hormographiella aspergillata</name>
    <dbReference type="NCBI Taxonomy" id="240176"/>
    <lineage>
        <taxon>Eukaryota</taxon>
        <taxon>Fungi</taxon>
        <taxon>Dikarya</taxon>
        <taxon>Basidiomycota</taxon>
        <taxon>Agaricomycotina</taxon>
        <taxon>Agaricomycetes</taxon>
        <taxon>Agaricomycetidae</taxon>
        <taxon>Agaricales</taxon>
        <taxon>Agaricineae</taxon>
        <taxon>Psathyrellaceae</taxon>
        <taxon>Coprinopsis</taxon>
    </lineage>
</organism>
<dbReference type="VEuPathDB" id="FungiDB:CC1G_14508"/>
<protein>
    <submittedName>
        <fullName evidence="1">Fungal mating-type pheromone</fullName>
    </submittedName>
</protein>
<dbReference type="GeneID" id="9378740"/>
<dbReference type="EMBL" id="AACS02000004">
    <property type="protein sequence ID" value="EFI28016.1"/>
    <property type="molecule type" value="Genomic_DNA"/>
</dbReference>
<evidence type="ECO:0000313" key="1">
    <source>
        <dbReference type="EMBL" id="EFI28016.1"/>
    </source>
</evidence>
<gene>
    <name evidence="1" type="ORF">CC1G_14508</name>
</gene>
<dbReference type="AlphaFoldDB" id="D6RM49"/>
<sequence length="35" mass="3618">MDSFTIISNVRDVTSVPTNEETGGGRGNGAYCVVA</sequence>
<name>D6RM49_COPC7</name>